<dbReference type="AlphaFoldDB" id="A0A2Z5FZM2"/>
<dbReference type="EMBL" id="CP030840">
    <property type="protein sequence ID" value="AXC12170.1"/>
    <property type="molecule type" value="Genomic_DNA"/>
</dbReference>
<proteinExistence type="predicted"/>
<reference evidence="1 2" key="1">
    <citation type="journal article" date="2018" name="Front. Microbiol.">
        <title>Hydrolytic Capabilities as a Key to Environmental Success: Chitinolytic and Cellulolytic Acidobacteria From Acidic Sub-arctic Soils and Boreal Peatlands.</title>
        <authorList>
            <person name="Belova S.E."/>
            <person name="Ravin N.V."/>
            <person name="Pankratov T.A."/>
            <person name="Rakitin A.L."/>
            <person name="Ivanova A.A."/>
            <person name="Beletsky A.V."/>
            <person name="Mardanov A.V."/>
            <person name="Sinninghe Damste J.S."/>
            <person name="Dedysh S.N."/>
        </authorList>
    </citation>
    <scope>NUCLEOTIDE SEQUENCE [LARGE SCALE GENOMIC DNA]</scope>
    <source>
        <strain evidence="1 2">SBC82</strain>
    </source>
</reference>
<protein>
    <submittedName>
        <fullName evidence="1">Uncharacterized protein</fullName>
    </submittedName>
</protein>
<sequence>MFGAERVGRNIRDVVQRITPLRHNLKVALSSLLPSGYALGATRSLEECKVR</sequence>
<organism evidence="1 2">
    <name type="scientific">Acidisarcina polymorpha</name>
    <dbReference type="NCBI Taxonomy" id="2211140"/>
    <lineage>
        <taxon>Bacteria</taxon>
        <taxon>Pseudomonadati</taxon>
        <taxon>Acidobacteriota</taxon>
        <taxon>Terriglobia</taxon>
        <taxon>Terriglobales</taxon>
        <taxon>Acidobacteriaceae</taxon>
        <taxon>Acidisarcina</taxon>
    </lineage>
</organism>
<dbReference type="Proteomes" id="UP000253606">
    <property type="component" value="Chromosome"/>
</dbReference>
<evidence type="ECO:0000313" key="1">
    <source>
        <dbReference type="EMBL" id="AXC12170.1"/>
    </source>
</evidence>
<dbReference type="KEGG" id="abas:ACPOL_2866"/>
<accession>A0A2Z5FZM2</accession>
<gene>
    <name evidence="1" type="ORF">ACPOL_2866</name>
</gene>
<evidence type="ECO:0000313" key="2">
    <source>
        <dbReference type="Proteomes" id="UP000253606"/>
    </source>
</evidence>
<name>A0A2Z5FZM2_9BACT</name>
<keyword evidence="2" id="KW-1185">Reference proteome</keyword>